<evidence type="ECO:0000313" key="5">
    <source>
        <dbReference type="Proteomes" id="UP001243623"/>
    </source>
</evidence>
<name>A0A9Y2ER20_9FIRM</name>
<sequence>MQYLIEKMTENHWERVKKIYLQGIHSNLATFQTDAPEWETWNSGHTIACRFVAIVQGEVEGWVAISPASSRCCYQGVGEVSLYIDEVFRGKGMGAFLLNYLVLESEKQGFWSLYSAIIKENEASIFLHEKCGFKKIGIREKLAKMKSTGKWHDVVLMERRSTVIGIK</sequence>
<dbReference type="SUPFAM" id="SSF55729">
    <property type="entry name" value="Acyl-CoA N-acyltransferases (Nat)"/>
    <property type="match status" value="1"/>
</dbReference>
<accession>A0A9Y2ER20</accession>
<evidence type="ECO:0000259" key="3">
    <source>
        <dbReference type="PROSITE" id="PS51186"/>
    </source>
</evidence>
<organism evidence="4 5">
    <name type="scientific">Selenobaculum gibii</name>
    <dbReference type="NCBI Taxonomy" id="3054208"/>
    <lineage>
        <taxon>Bacteria</taxon>
        <taxon>Bacillati</taxon>
        <taxon>Bacillota</taxon>
        <taxon>Negativicutes</taxon>
        <taxon>Selenomonadales</taxon>
        <taxon>Selenomonadaceae</taxon>
        <taxon>Selenobaculum</taxon>
    </lineage>
</organism>
<dbReference type="InterPro" id="IPR000182">
    <property type="entry name" value="GNAT_dom"/>
</dbReference>
<dbReference type="Gene3D" id="3.40.630.30">
    <property type="match status" value="1"/>
</dbReference>
<dbReference type="Proteomes" id="UP001243623">
    <property type="component" value="Chromosome"/>
</dbReference>
<dbReference type="PANTHER" id="PTHR43072">
    <property type="entry name" value="N-ACETYLTRANSFERASE"/>
    <property type="match status" value="1"/>
</dbReference>
<dbReference type="KEGG" id="sgbi:P3F81_12385"/>
<dbReference type="PROSITE" id="PS51186">
    <property type="entry name" value="GNAT"/>
    <property type="match status" value="1"/>
</dbReference>
<evidence type="ECO:0000256" key="2">
    <source>
        <dbReference type="ARBA" id="ARBA00023315"/>
    </source>
</evidence>
<dbReference type="EMBL" id="CP120678">
    <property type="protein sequence ID" value="WIW70667.1"/>
    <property type="molecule type" value="Genomic_DNA"/>
</dbReference>
<dbReference type="AlphaFoldDB" id="A0A9Y2ER20"/>
<gene>
    <name evidence="4" type="ORF">P3F81_12385</name>
</gene>
<dbReference type="GO" id="GO:0016747">
    <property type="term" value="F:acyltransferase activity, transferring groups other than amino-acyl groups"/>
    <property type="evidence" value="ECO:0007669"/>
    <property type="project" value="InterPro"/>
</dbReference>
<reference evidence="4" key="1">
    <citation type="submission" date="2023-03" db="EMBL/GenBank/DDBJ databases">
        <title>Selenobaculum gbiensis gen. nov. sp. nov., a new bacterium isolated from the gut microbiota of IBD patient.</title>
        <authorList>
            <person name="Yeo S."/>
            <person name="Park H."/>
            <person name="Huh C.S."/>
        </authorList>
    </citation>
    <scope>NUCLEOTIDE SEQUENCE</scope>
    <source>
        <strain evidence="4">ICN-92133</strain>
    </source>
</reference>
<evidence type="ECO:0000313" key="4">
    <source>
        <dbReference type="EMBL" id="WIW70667.1"/>
    </source>
</evidence>
<evidence type="ECO:0000256" key="1">
    <source>
        <dbReference type="ARBA" id="ARBA00022679"/>
    </source>
</evidence>
<keyword evidence="1" id="KW-0808">Transferase</keyword>
<dbReference type="Pfam" id="PF00583">
    <property type="entry name" value="Acetyltransf_1"/>
    <property type="match status" value="1"/>
</dbReference>
<keyword evidence="2" id="KW-0012">Acyltransferase</keyword>
<dbReference type="RefSeq" id="WP_147669511.1">
    <property type="nucleotide sequence ID" value="NZ_CP120678.1"/>
</dbReference>
<dbReference type="CDD" id="cd04301">
    <property type="entry name" value="NAT_SF"/>
    <property type="match status" value="1"/>
</dbReference>
<keyword evidence="5" id="KW-1185">Reference proteome</keyword>
<proteinExistence type="predicted"/>
<protein>
    <submittedName>
        <fullName evidence="4">GNAT family N-acetyltransferase</fullName>
    </submittedName>
</protein>
<feature type="domain" description="N-acetyltransferase" evidence="3">
    <location>
        <begin position="3"/>
        <end position="162"/>
    </location>
</feature>
<dbReference type="InterPro" id="IPR016181">
    <property type="entry name" value="Acyl_CoA_acyltransferase"/>
</dbReference>
<dbReference type="PANTHER" id="PTHR43072:SF23">
    <property type="entry name" value="UPF0039 PROTEIN C11D3.02C"/>
    <property type="match status" value="1"/>
</dbReference>